<dbReference type="EMBL" id="LVVL01000002">
    <property type="protein sequence ID" value="OAN14069.1"/>
    <property type="molecule type" value="Genomic_DNA"/>
</dbReference>
<dbReference type="RefSeq" id="WP_064506578.1">
    <property type="nucleotide sequence ID" value="NZ_LVVL01000002.1"/>
</dbReference>
<dbReference type="PANTHER" id="PTHR11070:SF30">
    <property type="entry name" value="F-BOX DNA HELICASE 1"/>
    <property type="match status" value="1"/>
</dbReference>
<evidence type="ECO:0000256" key="4">
    <source>
        <dbReference type="ARBA" id="ARBA00022806"/>
    </source>
</evidence>
<dbReference type="Proteomes" id="UP000078447">
    <property type="component" value="Unassembled WGS sequence"/>
</dbReference>
<comment type="caution">
    <text evidence="12">The sequence shown here is derived from an EMBL/GenBank/DDBJ whole genome shotgun (WGS) entry which is preliminary data.</text>
</comment>
<feature type="binding site" evidence="10">
    <location>
        <begin position="22"/>
        <end position="29"/>
    </location>
    <ligand>
        <name>ATP</name>
        <dbReference type="ChEBI" id="CHEBI:30616"/>
    </ligand>
</feature>
<name>A0ABX2V8V7_9BACL</name>
<evidence type="ECO:0000256" key="9">
    <source>
        <dbReference type="ARBA" id="ARBA00048988"/>
    </source>
</evidence>
<dbReference type="Gene3D" id="3.40.50.300">
    <property type="entry name" value="P-loop containing nucleotide triphosphate hydrolases"/>
    <property type="match status" value="2"/>
</dbReference>
<dbReference type="Gene3D" id="1.10.486.10">
    <property type="entry name" value="PCRA, domain 4"/>
    <property type="match status" value="1"/>
</dbReference>
<comment type="catalytic activity">
    <reaction evidence="9">
        <text>ATP + H2O = ADP + phosphate + H(+)</text>
        <dbReference type="Rhea" id="RHEA:13065"/>
        <dbReference type="ChEBI" id="CHEBI:15377"/>
        <dbReference type="ChEBI" id="CHEBI:15378"/>
        <dbReference type="ChEBI" id="CHEBI:30616"/>
        <dbReference type="ChEBI" id="CHEBI:43474"/>
        <dbReference type="ChEBI" id="CHEBI:456216"/>
        <dbReference type="EC" id="5.6.2.4"/>
    </reaction>
</comment>
<reference evidence="12 13" key="1">
    <citation type="submission" date="2016-03" db="EMBL/GenBank/DDBJ databases">
        <authorList>
            <person name="Cho S.-Y."/>
            <person name="Lim S."/>
            <person name="Kim H."/>
            <person name="Soh E.H."/>
            <person name="Moon J.S."/>
        </authorList>
    </citation>
    <scope>NUCLEOTIDE SEQUENCE [LARGE SCALE GENOMIC DNA]</scope>
    <source>
        <strain evidence="12 13">KCTC 3810</strain>
    </source>
</reference>
<evidence type="ECO:0000256" key="8">
    <source>
        <dbReference type="ARBA" id="ARBA00034808"/>
    </source>
</evidence>
<evidence type="ECO:0000256" key="5">
    <source>
        <dbReference type="ARBA" id="ARBA00022840"/>
    </source>
</evidence>
<evidence type="ECO:0000256" key="2">
    <source>
        <dbReference type="ARBA" id="ARBA00022741"/>
    </source>
</evidence>
<keyword evidence="13" id="KW-1185">Reference proteome</keyword>
<evidence type="ECO:0000256" key="7">
    <source>
        <dbReference type="ARBA" id="ARBA00034617"/>
    </source>
</evidence>
<dbReference type="Pfam" id="PF00580">
    <property type="entry name" value="UvrD-helicase"/>
    <property type="match status" value="1"/>
</dbReference>
<keyword evidence="6" id="KW-0413">Isomerase</keyword>
<evidence type="ECO:0000313" key="13">
    <source>
        <dbReference type="Proteomes" id="UP000078447"/>
    </source>
</evidence>
<dbReference type="Gene3D" id="1.10.10.160">
    <property type="match status" value="1"/>
</dbReference>
<keyword evidence="3 10" id="KW-0378">Hydrolase</keyword>
<dbReference type="EC" id="5.6.2.4" evidence="8"/>
<dbReference type="InterPro" id="IPR014016">
    <property type="entry name" value="UvrD-like_ATP-bd"/>
</dbReference>
<evidence type="ECO:0000259" key="11">
    <source>
        <dbReference type="PROSITE" id="PS51198"/>
    </source>
</evidence>
<dbReference type="InterPro" id="IPR000212">
    <property type="entry name" value="DNA_helicase_UvrD/REP"/>
</dbReference>
<keyword evidence="2 10" id="KW-0547">Nucleotide-binding</keyword>
<dbReference type="Pfam" id="PF13361">
    <property type="entry name" value="UvrD_C"/>
    <property type="match status" value="1"/>
</dbReference>
<evidence type="ECO:0000256" key="10">
    <source>
        <dbReference type="PROSITE-ProRule" id="PRU00560"/>
    </source>
</evidence>
<dbReference type="PANTHER" id="PTHR11070">
    <property type="entry name" value="UVRD / RECB / PCRA DNA HELICASE FAMILY MEMBER"/>
    <property type="match status" value="1"/>
</dbReference>
<sequence length="616" mass="71373">MRLTDTQEKIIAHKDSPLLVTAGPGSGKTRVLVEKTINLIKSGEKKVLALTFSNKAAAEITERLKNRLDQDEMNDINVGTFHSFCLELVLDRGNMIGLPSSLTVIESDKDKIELLKRILNEVGYQSAKKINPKDILKEISLYKQKFKFPSEENEIYYIFEAYNNLLLEQRLIDYDDILFYAYRLLNEKPQVVRLYNRIYKTVFIDEAQDLNEAQYDIIYSLCINLRNIIMIGDENQSIYGFNGSSSLFMTERFLKDFNPEKINMKENFRSTQQIIKASKAIKNYEDNIGMYPLEGEVSITKKTNEYLEAEWVLEKILEQVDKGNPWVENKVKFENIAIIGRNRYVFQELEQLLIHNKIPYNFRTTAKALESVTQEMQIFEGGLKFITNPHNLLNKRSLEIFLSFSNTVKTTDKNYLLTASLKKDKGVNEEIFAGIVKAWEILLKDNELFSRALSEIEGSVKKSFGSVQSAENTNQNYELFLKDITMWKNHWKKYCTLAVTGSRNLIHFKNQIALGKTANYDYKGITLTTVHMAKGLEYDIVFIIGMCEGVFPDYRAIDDSQIEEEKNNMFVALTRAKRVCYLSFPEYRIMPWGKEKKQIPSQYLKDIYMALKGKDT</sequence>
<dbReference type="CDD" id="cd17932">
    <property type="entry name" value="DEXQc_UvrD"/>
    <property type="match status" value="1"/>
</dbReference>
<dbReference type="SUPFAM" id="SSF52540">
    <property type="entry name" value="P-loop containing nucleoside triphosphate hydrolases"/>
    <property type="match status" value="1"/>
</dbReference>
<comment type="catalytic activity">
    <reaction evidence="7">
        <text>Couples ATP hydrolysis with the unwinding of duplex DNA by translocating in the 3'-5' direction.</text>
        <dbReference type="EC" id="5.6.2.4"/>
    </reaction>
</comment>
<comment type="similarity">
    <text evidence="1">Belongs to the helicase family. UvrD subfamily.</text>
</comment>
<keyword evidence="5 10" id="KW-0067">ATP-binding</keyword>
<accession>A0ABX2V8V7</accession>
<dbReference type="InterPro" id="IPR027417">
    <property type="entry name" value="P-loop_NTPase"/>
</dbReference>
<keyword evidence="4 10" id="KW-0347">Helicase</keyword>
<evidence type="ECO:0000313" key="12">
    <source>
        <dbReference type="EMBL" id="OAN14069.1"/>
    </source>
</evidence>
<protein>
    <recommendedName>
        <fullName evidence="8">DNA 3'-5' helicase</fullName>
        <ecNumber evidence="8">5.6.2.4</ecNumber>
    </recommendedName>
</protein>
<feature type="domain" description="UvrD-like helicase ATP-binding" evidence="11">
    <location>
        <begin position="1"/>
        <end position="271"/>
    </location>
</feature>
<proteinExistence type="inferred from homology"/>
<dbReference type="PROSITE" id="PS51198">
    <property type="entry name" value="UVRD_HELICASE_ATP_BIND"/>
    <property type="match status" value="1"/>
</dbReference>
<evidence type="ECO:0000256" key="6">
    <source>
        <dbReference type="ARBA" id="ARBA00023235"/>
    </source>
</evidence>
<gene>
    <name evidence="12" type="ORF">A3783_16085</name>
</gene>
<organism evidence="12 13">
    <name type="scientific">Exiguobacterium undae</name>
    <dbReference type="NCBI Taxonomy" id="169177"/>
    <lineage>
        <taxon>Bacteria</taxon>
        <taxon>Bacillati</taxon>
        <taxon>Bacillota</taxon>
        <taxon>Bacilli</taxon>
        <taxon>Bacillales</taxon>
        <taxon>Bacillales Family XII. Incertae Sedis</taxon>
        <taxon>Exiguobacterium</taxon>
    </lineage>
</organism>
<dbReference type="InterPro" id="IPR014017">
    <property type="entry name" value="DNA_helicase_UvrD-like_C"/>
</dbReference>
<dbReference type="InterPro" id="IPR013986">
    <property type="entry name" value="DExx_box_DNA_helicase_dom_sf"/>
</dbReference>
<evidence type="ECO:0000256" key="1">
    <source>
        <dbReference type="ARBA" id="ARBA00009922"/>
    </source>
</evidence>
<evidence type="ECO:0000256" key="3">
    <source>
        <dbReference type="ARBA" id="ARBA00022801"/>
    </source>
</evidence>